<comment type="caution">
    <text evidence="3">The sequence shown here is derived from an EMBL/GenBank/DDBJ whole genome shotgun (WGS) entry which is preliminary data.</text>
</comment>
<dbReference type="STRING" id="29655.A0A0K9PJW5"/>
<name>A0A0K9PJW5_ZOSMR</name>
<feature type="domain" description="PH" evidence="2">
    <location>
        <begin position="66"/>
        <end position="176"/>
    </location>
</feature>
<proteinExistence type="predicted"/>
<protein>
    <recommendedName>
        <fullName evidence="2">PH domain-containing protein</fullName>
    </recommendedName>
</protein>
<dbReference type="PANTHER" id="PTHR46265">
    <property type="entry name" value="RHO GTPASE-ACTIVATING PROTEIN 7"/>
    <property type="match status" value="1"/>
</dbReference>
<dbReference type="Gene3D" id="2.30.29.30">
    <property type="entry name" value="Pleckstrin-homology domain (PH domain)/Phosphotyrosine-binding domain (PTB)"/>
    <property type="match status" value="1"/>
</dbReference>
<dbReference type="AlphaFoldDB" id="A0A0K9PJW5"/>
<dbReference type="PANTHER" id="PTHR46265:SF2">
    <property type="entry name" value="RHO GTPASE-ACTIVATING PROTEIN 7"/>
    <property type="match status" value="1"/>
</dbReference>
<sequence length="209" mass="23066">MLQSGSGMALGTSHQTDTSQQGNENASQWKTCQCEEGEGSLWSCKLNDDNEKHATSVRCSNCQNLLVFKSGHMLISSKGLGWTSWKRRWFMLTRESLIFFRSDPNAPLPPQQRGNELNLYLDTIELNNSGSVVAKADKKLLTVNFLESRDGRTFTLKAETSEDLQEWKNVLDIAISQAPSPPVATGGQSTTSQNDETNDDGSQHSVHAS</sequence>
<evidence type="ECO:0000313" key="3">
    <source>
        <dbReference type="EMBL" id="KMZ69348.1"/>
    </source>
</evidence>
<evidence type="ECO:0000259" key="2">
    <source>
        <dbReference type="PROSITE" id="PS50003"/>
    </source>
</evidence>
<dbReference type="EMBL" id="LFYR01000777">
    <property type="protein sequence ID" value="KMZ69348.1"/>
    <property type="molecule type" value="Genomic_DNA"/>
</dbReference>
<dbReference type="SMART" id="SM00233">
    <property type="entry name" value="PH"/>
    <property type="match status" value="1"/>
</dbReference>
<feature type="compositionally biased region" description="Polar residues" evidence="1">
    <location>
        <begin position="186"/>
        <end position="195"/>
    </location>
</feature>
<feature type="region of interest" description="Disordered" evidence="1">
    <location>
        <begin position="178"/>
        <end position="209"/>
    </location>
</feature>
<dbReference type="CDD" id="cd00821">
    <property type="entry name" value="PH"/>
    <property type="match status" value="1"/>
</dbReference>
<dbReference type="OrthoDB" id="2157866at2759"/>
<dbReference type="SUPFAM" id="SSF50729">
    <property type="entry name" value="PH domain-like"/>
    <property type="match status" value="1"/>
</dbReference>
<feature type="region of interest" description="Disordered" evidence="1">
    <location>
        <begin position="1"/>
        <end position="24"/>
    </location>
</feature>
<reference evidence="4" key="1">
    <citation type="journal article" date="2016" name="Nature">
        <title>The genome of the seagrass Zostera marina reveals angiosperm adaptation to the sea.</title>
        <authorList>
            <person name="Olsen J.L."/>
            <person name="Rouze P."/>
            <person name="Verhelst B."/>
            <person name="Lin Y.-C."/>
            <person name="Bayer T."/>
            <person name="Collen J."/>
            <person name="Dattolo E."/>
            <person name="De Paoli E."/>
            <person name="Dittami S."/>
            <person name="Maumus F."/>
            <person name="Michel G."/>
            <person name="Kersting A."/>
            <person name="Lauritano C."/>
            <person name="Lohaus R."/>
            <person name="Toepel M."/>
            <person name="Tonon T."/>
            <person name="Vanneste K."/>
            <person name="Amirebrahimi M."/>
            <person name="Brakel J."/>
            <person name="Bostroem C."/>
            <person name="Chovatia M."/>
            <person name="Grimwood J."/>
            <person name="Jenkins J.W."/>
            <person name="Jueterbock A."/>
            <person name="Mraz A."/>
            <person name="Stam W.T."/>
            <person name="Tice H."/>
            <person name="Bornberg-Bauer E."/>
            <person name="Green P.J."/>
            <person name="Pearson G.A."/>
            <person name="Procaccini G."/>
            <person name="Duarte C.M."/>
            <person name="Schmutz J."/>
            <person name="Reusch T.B.H."/>
            <person name="Van de Peer Y."/>
        </authorList>
    </citation>
    <scope>NUCLEOTIDE SEQUENCE [LARGE SCALE GENOMIC DNA]</scope>
    <source>
        <strain evidence="4">cv. Finnish</strain>
    </source>
</reference>
<dbReference type="InterPro" id="IPR001849">
    <property type="entry name" value="PH_domain"/>
</dbReference>
<gene>
    <name evidence="3" type="ORF">ZOSMA_216G00180</name>
</gene>
<dbReference type="InterPro" id="IPR011993">
    <property type="entry name" value="PH-like_dom_sf"/>
</dbReference>
<evidence type="ECO:0000313" key="4">
    <source>
        <dbReference type="Proteomes" id="UP000036987"/>
    </source>
</evidence>
<dbReference type="Pfam" id="PF00169">
    <property type="entry name" value="PH"/>
    <property type="match status" value="1"/>
</dbReference>
<organism evidence="3 4">
    <name type="scientific">Zostera marina</name>
    <name type="common">Eelgrass</name>
    <dbReference type="NCBI Taxonomy" id="29655"/>
    <lineage>
        <taxon>Eukaryota</taxon>
        <taxon>Viridiplantae</taxon>
        <taxon>Streptophyta</taxon>
        <taxon>Embryophyta</taxon>
        <taxon>Tracheophyta</taxon>
        <taxon>Spermatophyta</taxon>
        <taxon>Magnoliopsida</taxon>
        <taxon>Liliopsida</taxon>
        <taxon>Zosteraceae</taxon>
        <taxon>Zostera</taxon>
    </lineage>
</organism>
<keyword evidence="4" id="KW-1185">Reference proteome</keyword>
<evidence type="ECO:0000256" key="1">
    <source>
        <dbReference type="SAM" id="MobiDB-lite"/>
    </source>
</evidence>
<accession>A0A0K9PJW5</accession>
<dbReference type="InterPro" id="IPR052799">
    <property type="entry name" value="Rho_GAP_Regulators"/>
</dbReference>
<dbReference type="Proteomes" id="UP000036987">
    <property type="component" value="Unassembled WGS sequence"/>
</dbReference>
<dbReference type="PROSITE" id="PS50003">
    <property type="entry name" value="PH_DOMAIN"/>
    <property type="match status" value="1"/>
</dbReference>